<evidence type="ECO:0000313" key="3">
    <source>
        <dbReference type="Proteomes" id="UP001596383"/>
    </source>
</evidence>
<dbReference type="EMBL" id="JBHSWV010000646">
    <property type="protein sequence ID" value="MFC6768949.1"/>
    <property type="molecule type" value="Genomic_DNA"/>
</dbReference>
<gene>
    <name evidence="2" type="ORF">ACFQE6_29240</name>
</gene>
<name>A0ABD5SUZ0_9EURY</name>
<keyword evidence="3" id="KW-1185">Reference proteome</keyword>
<dbReference type="AlphaFoldDB" id="A0ABD5SUZ0"/>
<sequence length="102" mass="10959">MSYLDNTSTPHGTVPPTQAIIEAIAARECVDVTDVEPPAYDPLFTVVNPEALDELFTTTADTASSVVVRLEYEGYDIVVRDGSDVEIRDRSAGDSVNSPIGE</sequence>
<evidence type="ECO:0000259" key="1">
    <source>
        <dbReference type="Pfam" id="PF18545"/>
    </source>
</evidence>
<comment type="caution">
    <text evidence="2">The sequence shown here is derived from an EMBL/GenBank/DDBJ whole genome shotgun (WGS) entry which is preliminary data.</text>
</comment>
<protein>
    <submittedName>
        <fullName evidence="2">HalOD1 output domain-containing protein</fullName>
    </submittedName>
</protein>
<organism evidence="2 3">
    <name type="scientific">Natrinema soli</name>
    <dbReference type="NCBI Taxonomy" id="1930624"/>
    <lineage>
        <taxon>Archaea</taxon>
        <taxon>Methanobacteriati</taxon>
        <taxon>Methanobacteriota</taxon>
        <taxon>Stenosarchaea group</taxon>
        <taxon>Halobacteria</taxon>
        <taxon>Halobacteriales</taxon>
        <taxon>Natrialbaceae</taxon>
        <taxon>Natrinema</taxon>
    </lineage>
</organism>
<evidence type="ECO:0000313" key="2">
    <source>
        <dbReference type="EMBL" id="MFC6768949.1"/>
    </source>
</evidence>
<dbReference type="Pfam" id="PF18545">
    <property type="entry name" value="HalOD1"/>
    <property type="match status" value="1"/>
</dbReference>
<dbReference type="InterPro" id="IPR040624">
    <property type="entry name" value="HalOD1"/>
</dbReference>
<feature type="domain" description="Halobacterial output" evidence="1">
    <location>
        <begin position="14"/>
        <end position="88"/>
    </location>
</feature>
<proteinExistence type="predicted"/>
<reference evidence="2 3" key="1">
    <citation type="journal article" date="2019" name="Int. J. Syst. Evol. Microbiol.">
        <title>The Global Catalogue of Microorganisms (GCM) 10K type strain sequencing project: providing services to taxonomists for standard genome sequencing and annotation.</title>
        <authorList>
            <consortium name="The Broad Institute Genomics Platform"/>
            <consortium name="The Broad Institute Genome Sequencing Center for Infectious Disease"/>
            <person name="Wu L."/>
            <person name="Ma J."/>
        </authorList>
    </citation>
    <scope>NUCLEOTIDE SEQUENCE [LARGE SCALE GENOMIC DNA]</scope>
    <source>
        <strain evidence="2 3">LMG 29247</strain>
    </source>
</reference>
<dbReference type="RefSeq" id="WP_273741674.1">
    <property type="nucleotide sequence ID" value="NZ_JAQIVI010000646.1"/>
</dbReference>
<dbReference type="Proteomes" id="UP001596383">
    <property type="component" value="Unassembled WGS sequence"/>
</dbReference>
<accession>A0ABD5SUZ0</accession>